<organism evidence="2 3">
    <name type="scientific">Novosphingobium barchaimii LL02</name>
    <dbReference type="NCBI Taxonomy" id="1114963"/>
    <lineage>
        <taxon>Bacteria</taxon>
        <taxon>Pseudomonadati</taxon>
        <taxon>Pseudomonadota</taxon>
        <taxon>Alphaproteobacteria</taxon>
        <taxon>Sphingomonadales</taxon>
        <taxon>Sphingomonadaceae</taxon>
        <taxon>Novosphingobium</taxon>
    </lineage>
</organism>
<sequence>MSQTAMFMSAISLIGCLILVTRNSQLHSLGAGKTMRLVAIWAAIIIGLVLIIQLSGFRIQP</sequence>
<proteinExistence type="predicted"/>
<keyword evidence="3" id="KW-1185">Reference proteome</keyword>
<protein>
    <submittedName>
        <fullName evidence="2">Uncharacterized protein</fullName>
    </submittedName>
</protein>
<dbReference type="Proteomes" id="UP000052268">
    <property type="component" value="Unassembled WGS sequence"/>
</dbReference>
<comment type="caution">
    <text evidence="2">The sequence shown here is derived from an EMBL/GenBank/DDBJ whole genome shotgun (WGS) entry which is preliminary data.</text>
</comment>
<dbReference type="AlphaFoldDB" id="A0A0J7Y6T3"/>
<evidence type="ECO:0000313" key="2">
    <source>
        <dbReference type="EMBL" id="KMS59377.1"/>
    </source>
</evidence>
<feature type="transmembrane region" description="Helical" evidence="1">
    <location>
        <begin position="38"/>
        <end position="57"/>
    </location>
</feature>
<keyword evidence="1" id="KW-0472">Membrane</keyword>
<gene>
    <name evidence="2" type="ORF">V474_09225</name>
</gene>
<dbReference type="OrthoDB" id="7510020at2"/>
<dbReference type="EMBL" id="JACU01000002">
    <property type="protein sequence ID" value="KMS59377.1"/>
    <property type="molecule type" value="Genomic_DNA"/>
</dbReference>
<keyword evidence="1" id="KW-1133">Transmembrane helix</keyword>
<evidence type="ECO:0000256" key="1">
    <source>
        <dbReference type="SAM" id="Phobius"/>
    </source>
</evidence>
<accession>A0A0J7Y6T3</accession>
<reference evidence="2 3" key="1">
    <citation type="journal article" date="2015" name="G3 (Bethesda)">
        <title>Insights into Ongoing Evolution of the Hexachlorocyclohexane Catabolic Pathway from Comparative Genomics of Ten Sphingomonadaceae Strains.</title>
        <authorList>
            <person name="Pearce S.L."/>
            <person name="Oakeshott J.G."/>
            <person name="Pandey G."/>
        </authorList>
    </citation>
    <scope>NUCLEOTIDE SEQUENCE [LARGE SCALE GENOMIC DNA]</scope>
    <source>
        <strain evidence="2 3">LL02</strain>
    </source>
</reference>
<dbReference type="PATRIC" id="fig|1114963.3.peg.745"/>
<name>A0A0J7Y6T3_9SPHN</name>
<keyword evidence="1" id="KW-0812">Transmembrane</keyword>
<dbReference type="RefSeq" id="WP_059150149.1">
    <property type="nucleotide sequence ID" value="NZ_KQ130452.1"/>
</dbReference>
<evidence type="ECO:0000313" key="3">
    <source>
        <dbReference type="Proteomes" id="UP000052268"/>
    </source>
</evidence>